<reference evidence="6 7" key="1">
    <citation type="submission" date="2024-02" db="EMBL/GenBank/DDBJ databases">
        <authorList>
            <person name="Chen Y."/>
            <person name="Shah S."/>
            <person name="Dougan E. K."/>
            <person name="Thang M."/>
            <person name="Chan C."/>
        </authorList>
    </citation>
    <scope>NUCLEOTIDE SEQUENCE [LARGE SCALE GENOMIC DNA]</scope>
</reference>
<dbReference type="SUPFAM" id="SSF48425">
    <property type="entry name" value="Sec7 domain"/>
    <property type="match status" value="1"/>
</dbReference>
<dbReference type="PANTHER" id="PTHR24198:SF165">
    <property type="entry name" value="ANKYRIN REPEAT-CONTAINING PROTEIN-RELATED"/>
    <property type="match status" value="1"/>
</dbReference>
<dbReference type="Proteomes" id="UP001642464">
    <property type="component" value="Unassembled WGS sequence"/>
</dbReference>
<dbReference type="PROSITE" id="PS50088">
    <property type="entry name" value="ANK_REPEAT"/>
    <property type="match status" value="2"/>
</dbReference>
<dbReference type="InterPro" id="IPR035999">
    <property type="entry name" value="Sec7_dom_sf"/>
</dbReference>
<dbReference type="SMART" id="SM00222">
    <property type="entry name" value="Sec7"/>
    <property type="match status" value="1"/>
</dbReference>
<dbReference type="PROSITE" id="PS50190">
    <property type="entry name" value="SEC7"/>
    <property type="match status" value="1"/>
</dbReference>
<evidence type="ECO:0000313" key="7">
    <source>
        <dbReference type="Proteomes" id="UP001642464"/>
    </source>
</evidence>
<dbReference type="SUPFAM" id="SSF48403">
    <property type="entry name" value="Ankyrin repeat"/>
    <property type="match status" value="1"/>
</dbReference>
<gene>
    <name evidence="6" type="ORF">SCF082_LOCUS14412</name>
</gene>
<evidence type="ECO:0000256" key="4">
    <source>
        <dbReference type="SAM" id="MobiDB-lite"/>
    </source>
</evidence>
<evidence type="ECO:0000313" key="6">
    <source>
        <dbReference type="EMBL" id="CAK9019202.1"/>
    </source>
</evidence>
<accession>A0ABP0JXW7</accession>
<keyword evidence="1" id="KW-0677">Repeat</keyword>
<feature type="repeat" description="ANK" evidence="3">
    <location>
        <begin position="117"/>
        <end position="149"/>
    </location>
</feature>
<keyword evidence="7" id="KW-1185">Reference proteome</keyword>
<evidence type="ECO:0000256" key="2">
    <source>
        <dbReference type="ARBA" id="ARBA00023043"/>
    </source>
</evidence>
<feature type="compositionally biased region" description="Polar residues" evidence="4">
    <location>
        <begin position="484"/>
        <end position="496"/>
    </location>
</feature>
<dbReference type="Pfam" id="PF01369">
    <property type="entry name" value="Sec7"/>
    <property type="match status" value="1"/>
</dbReference>
<dbReference type="Gene3D" id="1.10.1000.11">
    <property type="entry name" value="Arf Nucleotide-binding Site Opener,domain 2"/>
    <property type="match status" value="1"/>
</dbReference>
<dbReference type="SMART" id="SM00248">
    <property type="entry name" value="ANK"/>
    <property type="match status" value="3"/>
</dbReference>
<dbReference type="InterPro" id="IPR002110">
    <property type="entry name" value="Ankyrin_rpt"/>
</dbReference>
<feature type="domain" description="SEC7" evidence="5">
    <location>
        <begin position="215"/>
        <end position="424"/>
    </location>
</feature>
<proteinExistence type="predicted"/>
<feature type="region of interest" description="Disordered" evidence="4">
    <location>
        <begin position="484"/>
        <end position="504"/>
    </location>
</feature>
<dbReference type="InterPro" id="IPR036770">
    <property type="entry name" value="Ankyrin_rpt-contain_sf"/>
</dbReference>
<comment type="caution">
    <text evidence="6">The sequence shown here is derived from an EMBL/GenBank/DDBJ whole genome shotgun (WGS) entry which is preliminary data.</text>
</comment>
<evidence type="ECO:0000256" key="3">
    <source>
        <dbReference type="PROSITE-ProRule" id="PRU00023"/>
    </source>
</evidence>
<dbReference type="Gene3D" id="1.25.40.20">
    <property type="entry name" value="Ankyrin repeat-containing domain"/>
    <property type="match status" value="1"/>
</dbReference>
<dbReference type="Pfam" id="PF12796">
    <property type="entry name" value="Ank_2"/>
    <property type="match status" value="1"/>
</dbReference>
<evidence type="ECO:0000259" key="5">
    <source>
        <dbReference type="PROSITE" id="PS50190"/>
    </source>
</evidence>
<dbReference type="InterPro" id="IPR023394">
    <property type="entry name" value="Sec7_C_sf"/>
</dbReference>
<feature type="repeat" description="ANK" evidence="3">
    <location>
        <begin position="82"/>
        <end position="116"/>
    </location>
</feature>
<name>A0ABP0JXW7_9DINO</name>
<dbReference type="PROSITE" id="PS50297">
    <property type="entry name" value="ANK_REP_REGION"/>
    <property type="match status" value="1"/>
</dbReference>
<protein>
    <submittedName>
        <fullName evidence="6">PH and SEC7 domain containing protein secG</fullName>
    </submittedName>
</protein>
<dbReference type="InterPro" id="IPR000904">
    <property type="entry name" value="Sec7_dom"/>
</dbReference>
<sequence>MGNKLFCNESGVCPKAQVQHGVENELFDDTSACDSAGAVFTETLEELNEVDRLLLLFSASRNLAGVRWLIRLGANPDACDTNGTTCLHTACRSGSVTIDVAELLAQRKLSIDACDAAGWSALHVALFMGRRHISVMLMQHGANPTISNGRGQRAVELSSDIWLREAVTGYSQHWELKTLEQWTPPKPEATDVQVSSRLRFEPFFVPRTAVMKEGGADLQKLSEAIFNQRPGQGLAFVVATGCIRDFPVELSAFLGQRGICSSQVGSFLGEDFALSQTLRLEFINSVRLIGTGVVSCLAKVFKTIVIPTEMVKIDRLVDGIAQIWWRQHEQLAKKEGDDSQAKDEDPEVHGMELMRSLGNYDVLHQLMFATILLHWNLYAPLPPSQRVSAEEWLEISAGILPEHMERSEVDLKQVQLLIYKVISHNFFPQLEIWKPRSSSSKKQALEPSASTWARIVVGFPSLALTGAQRVENYRHLRSILSESTGPGSTCMASPSPSREGPTPVPVRARAAPMSMGFGLEEPDDHLYGFHESAGPGPVGGRVWLALHGAFLFLSAGPEPWAPYAFMRVADLVVKSDAQTLLLTLLPSLSTGTFLSSPTAAKPGLQVVFLLPDGRWQVLEVPRFQVQVSDKKQLELVGVALSEQCIDGPAVGEWNSASPISGSE</sequence>
<organism evidence="6 7">
    <name type="scientific">Durusdinium trenchii</name>
    <dbReference type="NCBI Taxonomy" id="1381693"/>
    <lineage>
        <taxon>Eukaryota</taxon>
        <taxon>Sar</taxon>
        <taxon>Alveolata</taxon>
        <taxon>Dinophyceae</taxon>
        <taxon>Suessiales</taxon>
        <taxon>Symbiodiniaceae</taxon>
        <taxon>Durusdinium</taxon>
    </lineage>
</organism>
<dbReference type="PANTHER" id="PTHR24198">
    <property type="entry name" value="ANKYRIN REPEAT AND PROTEIN KINASE DOMAIN-CONTAINING PROTEIN"/>
    <property type="match status" value="1"/>
</dbReference>
<keyword evidence="2 3" id="KW-0040">ANK repeat</keyword>
<dbReference type="EMBL" id="CAXAMM010009036">
    <property type="protein sequence ID" value="CAK9019202.1"/>
    <property type="molecule type" value="Genomic_DNA"/>
</dbReference>
<evidence type="ECO:0000256" key="1">
    <source>
        <dbReference type="ARBA" id="ARBA00022737"/>
    </source>
</evidence>